<dbReference type="RefSeq" id="WP_276237700.1">
    <property type="nucleotide sequence ID" value="NZ_CP119989.1"/>
</dbReference>
<comment type="caution">
    <text evidence="5">The sequence shown here is derived from an EMBL/GenBank/DDBJ whole genome shotgun (WGS) entry which is preliminary data.</text>
</comment>
<name>A0ABD5X1X1_9EURY</name>
<proteinExistence type="inferred from homology"/>
<organism evidence="5 6">
    <name type="scientific">Halobaculum marinum</name>
    <dbReference type="NCBI Taxonomy" id="3031996"/>
    <lineage>
        <taxon>Archaea</taxon>
        <taxon>Methanobacteriati</taxon>
        <taxon>Methanobacteriota</taxon>
        <taxon>Stenosarchaea group</taxon>
        <taxon>Halobacteria</taxon>
        <taxon>Halobacteriales</taxon>
        <taxon>Haloferacaceae</taxon>
        <taxon>Halobaculum</taxon>
    </lineage>
</organism>
<dbReference type="Proteomes" id="UP001596388">
    <property type="component" value="Unassembled WGS sequence"/>
</dbReference>
<keyword evidence="6" id="KW-1185">Reference proteome</keyword>
<evidence type="ECO:0000256" key="2">
    <source>
        <dbReference type="RuleBase" id="RU003616"/>
    </source>
</evidence>
<dbReference type="PROSITE" id="PS51203">
    <property type="entry name" value="CS"/>
    <property type="match status" value="1"/>
</dbReference>
<dbReference type="PANTHER" id="PTHR11527">
    <property type="entry name" value="HEAT-SHOCK PROTEIN 20 FAMILY MEMBER"/>
    <property type="match status" value="1"/>
</dbReference>
<dbReference type="PROSITE" id="PS01031">
    <property type="entry name" value="SHSP"/>
    <property type="match status" value="1"/>
</dbReference>
<dbReference type="Gene3D" id="2.60.40.790">
    <property type="match status" value="1"/>
</dbReference>
<gene>
    <name evidence="5" type="ORF">ACFQKD_10860</name>
</gene>
<dbReference type="SUPFAM" id="SSF49764">
    <property type="entry name" value="HSP20-like chaperones"/>
    <property type="match status" value="1"/>
</dbReference>
<evidence type="ECO:0000256" key="1">
    <source>
        <dbReference type="PROSITE-ProRule" id="PRU00285"/>
    </source>
</evidence>
<accession>A0ABD5X1X1</accession>
<comment type="similarity">
    <text evidence="1 2">Belongs to the small heat shock protein (HSP20) family.</text>
</comment>
<dbReference type="Pfam" id="PF00011">
    <property type="entry name" value="HSP20"/>
    <property type="match status" value="1"/>
</dbReference>
<feature type="domain" description="SHSP" evidence="3">
    <location>
        <begin position="31"/>
        <end position="146"/>
    </location>
</feature>
<feature type="domain" description="CS" evidence="4">
    <location>
        <begin position="35"/>
        <end position="144"/>
    </location>
</feature>
<evidence type="ECO:0000259" key="4">
    <source>
        <dbReference type="PROSITE" id="PS51203"/>
    </source>
</evidence>
<dbReference type="InterPro" id="IPR002068">
    <property type="entry name" value="A-crystallin/Hsp20_dom"/>
</dbReference>
<dbReference type="InterPro" id="IPR008978">
    <property type="entry name" value="HSP20-like_chaperone"/>
</dbReference>
<dbReference type="AlphaFoldDB" id="A0ABD5X1X1"/>
<protein>
    <submittedName>
        <fullName evidence="5">Hsp20/alpha crystallin family protein</fullName>
    </submittedName>
</protein>
<evidence type="ECO:0000313" key="6">
    <source>
        <dbReference type="Proteomes" id="UP001596388"/>
    </source>
</evidence>
<dbReference type="InterPro" id="IPR031107">
    <property type="entry name" value="Small_HSP"/>
</dbReference>
<dbReference type="CDD" id="cd06464">
    <property type="entry name" value="ACD_sHsps-like"/>
    <property type="match status" value="1"/>
</dbReference>
<evidence type="ECO:0000313" key="5">
    <source>
        <dbReference type="EMBL" id="MFC7097804.1"/>
    </source>
</evidence>
<dbReference type="GeneID" id="79271282"/>
<evidence type="ECO:0000259" key="3">
    <source>
        <dbReference type="PROSITE" id="PS01031"/>
    </source>
</evidence>
<dbReference type="InterPro" id="IPR007052">
    <property type="entry name" value="CS_dom"/>
</dbReference>
<sequence>MTRRTPFDDVNDLFDQLGEELDEVGATLGGAASAAGTVRVDVLERDDEVVVRADLPGVDTDDLELTVSDRQLTIRAPAAAQTDEEGAAEEHRYHLRERRTGGLDRRLHLPAAVVEEEATASYDDGVLTVVLPKRTAAEEGTRIDVE</sequence>
<dbReference type="EMBL" id="JBHTAG010000003">
    <property type="protein sequence ID" value="MFC7097804.1"/>
    <property type="molecule type" value="Genomic_DNA"/>
</dbReference>
<reference evidence="5 6" key="1">
    <citation type="journal article" date="2019" name="Int. J. Syst. Evol. Microbiol.">
        <title>The Global Catalogue of Microorganisms (GCM) 10K type strain sequencing project: providing services to taxonomists for standard genome sequencing and annotation.</title>
        <authorList>
            <consortium name="The Broad Institute Genomics Platform"/>
            <consortium name="The Broad Institute Genome Sequencing Center for Infectious Disease"/>
            <person name="Wu L."/>
            <person name="Ma J."/>
        </authorList>
    </citation>
    <scope>NUCLEOTIDE SEQUENCE [LARGE SCALE GENOMIC DNA]</scope>
    <source>
        <strain evidence="5 6">DT55</strain>
    </source>
</reference>